<dbReference type="Gene3D" id="3.40.630.30">
    <property type="match status" value="1"/>
</dbReference>
<dbReference type="SUPFAM" id="SSF55729">
    <property type="entry name" value="Acyl-CoA N-acyltransferases (Nat)"/>
    <property type="match status" value="1"/>
</dbReference>
<sequence length="228" mass="26166">MERYSALVAELVRRADVVLKHPDIRVEEIVAMSSLCLPVETDRLLLRSFARGDLEGLSAYHTLPSMQRYTFSHTRDREQVAGALKTMCGHVSLQRPGDTLTLAMEDKQTAQLIGHISLHWSDATAGQGEVRFLINPRHSGQGFAGEALTALFDMAFDHFHIHRLFARCDGRNHHSIKLLQRLGMRLEAHYREHALFQGEWDEELHFAILDREWQRSSKVKELPRHRVA</sequence>
<comment type="caution">
    <text evidence="2">The sequence shown here is derived from an EMBL/GenBank/DDBJ whole genome shotgun (WGS) entry which is preliminary data.</text>
</comment>
<proteinExistence type="predicted"/>
<gene>
    <name evidence="2" type="ORF">KD146_04435</name>
</gene>
<feature type="domain" description="N-acetyltransferase" evidence="1">
    <location>
        <begin position="44"/>
        <end position="207"/>
    </location>
</feature>
<dbReference type="PANTHER" id="PTHR43792">
    <property type="entry name" value="GNAT FAMILY, PUTATIVE (AFU_ORTHOLOGUE AFUA_3G00765)-RELATED-RELATED"/>
    <property type="match status" value="1"/>
</dbReference>
<organism evidence="2 3">
    <name type="scientific">Devosia litorisediminis</name>
    <dbReference type="NCBI Taxonomy" id="2829817"/>
    <lineage>
        <taxon>Bacteria</taxon>
        <taxon>Pseudomonadati</taxon>
        <taxon>Pseudomonadota</taxon>
        <taxon>Alphaproteobacteria</taxon>
        <taxon>Hyphomicrobiales</taxon>
        <taxon>Devosiaceae</taxon>
        <taxon>Devosia</taxon>
    </lineage>
</organism>
<protein>
    <submittedName>
        <fullName evidence="2">GNAT family N-acetyltransferase</fullName>
    </submittedName>
</protein>
<accession>A0A942I4W3</accession>
<evidence type="ECO:0000313" key="2">
    <source>
        <dbReference type="EMBL" id="MBS3847941.1"/>
    </source>
</evidence>
<reference evidence="2" key="1">
    <citation type="submission" date="2021-04" db="EMBL/GenBank/DDBJ databases">
        <title>Devosia litorisediminis sp. nov., isolated from a sand dune.</title>
        <authorList>
            <person name="Park S."/>
            <person name="Yoon J.-H."/>
        </authorList>
    </citation>
    <scope>NUCLEOTIDE SEQUENCE</scope>
    <source>
        <strain evidence="2">BSSL-BM10</strain>
    </source>
</reference>
<keyword evidence="3" id="KW-1185">Reference proteome</keyword>
<dbReference type="Proteomes" id="UP000678281">
    <property type="component" value="Unassembled WGS sequence"/>
</dbReference>
<dbReference type="PANTHER" id="PTHR43792:SF1">
    <property type="entry name" value="N-ACETYLTRANSFERASE DOMAIN-CONTAINING PROTEIN"/>
    <property type="match status" value="1"/>
</dbReference>
<name>A0A942I4W3_9HYPH</name>
<dbReference type="InterPro" id="IPR016181">
    <property type="entry name" value="Acyl_CoA_acyltransferase"/>
</dbReference>
<dbReference type="GO" id="GO:0016747">
    <property type="term" value="F:acyltransferase activity, transferring groups other than amino-acyl groups"/>
    <property type="evidence" value="ECO:0007669"/>
    <property type="project" value="InterPro"/>
</dbReference>
<evidence type="ECO:0000313" key="3">
    <source>
        <dbReference type="Proteomes" id="UP000678281"/>
    </source>
</evidence>
<evidence type="ECO:0000259" key="1">
    <source>
        <dbReference type="PROSITE" id="PS51186"/>
    </source>
</evidence>
<dbReference type="AlphaFoldDB" id="A0A942I4W3"/>
<dbReference type="PROSITE" id="PS51186">
    <property type="entry name" value="GNAT"/>
    <property type="match status" value="1"/>
</dbReference>
<dbReference type="Pfam" id="PF13302">
    <property type="entry name" value="Acetyltransf_3"/>
    <property type="match status" value="1"/>
</dbReference>
<dbReference type="RefSeq" id="WP_212657527.1">
    <property type="nucleotide sequence ID" value="NZ_JAGXTP010000001.1"/>
</dbReference>
<dbReference type="InterPro" id="IPR051531">
    <property type="entry name" value="N-acetyltransferase"/>
</dbReference>
<dbReference type="EMBL" id="JAGXTP010000001">
    <property type="protein sequence ID" value="MBS3847941.1"/>
    <property type="molecule type" value="Genomic_DNA"/>
</dbReference>
<dbReference type="InterPro" id="IPR000182">
    <property type="entry name" value="GNAT_dom"/>
</dbReference>